<proteinExistence type="inferred from homology"/>
<comment type="similarity">
    <text evidence="3 9">Belongs to the nonaspanin (TM9SF) (TC 9.A.2) family.</text>
</comment>
<evidence type="ECO:0000256" key="9">
    <source>
        <dbReference type="RuleBase" id="RU363079"/>
    </source>
</evidence>
<dbReference type="OrthoDB" id="783706at2759"/>
<dbReference type="GO" id="GO:0010008">
    <property type="term" value="C:endosome membrane"/>
    <property type="evidence" value="ECO:0007669"/>
    <property type="project" value="UniProtKB-SubCell"/>
</dbReference>
<keyword evidence="6" id="KW-0967">Endosome</keyword>
<evidence type="ECO:0000256" key="4">
    <source>
        <dbReference type="ARBA" id="ARBA00022692"/>
    </source>
</evidence>
<comment type="caution">
    <text evidence="10">The sequence shown here is derived from an EMBL/GenBank/DDBJ whole genome shotgun (WGS) entry which is preliminary data.</text>
</comment>
<dbReference type="PANTHER" id="PTHR10766">
    <property type="entry name" value="TRANSMEMBRANE 9 SUPERFAMILY PROTEIN"/>
    <property type="match status" value="1"/>
</dbReference>
<sequence>IEIGDPCSTFPIRLLCRDPREGTVLLRRDPWQVPPRPLLQLLLGGYRTVIVDNLENSSEIAIRRVAELTSDFGKNLVFQKYQVIPVIATTISRDQQCEFSDCPPLSFLSITYSTSTSQISSIYSHDEESAEDQEENGWKYIHGDVFRFPGHKSLFSVVIGSGTQLLAL</sequence>
<protein>
    <recommendedName>
        <fullName evidence="9">Transmembrane 9 superfamily member</fullName>
    </recommendedName>
</protein>
<dbReference type="Proteomes" id="UP000652761">
    <property type="component" value="Unassembled WGS sequence"/>
</dbReference>
<name>A0A843VMU2_COLES</name>
<evidence type="ECO:0000256" key="5">
    <source>
        <dbReference type="ARBA" id="ARBA00022729"/>
    </source>
</evidence>
<evidence type="ECO:0000256" key="2">
    <source>
        <dbReference type="ARBA" id="ARBA00004653"/>
    </source>
</evidence>
<dbReference type="Pfam" id="PF02990">
    <property type="entry name" value="EMP70"/>
    <property type="match status" value="1"/>
</dbReference>
<evidence type="ECO:0000256" key="6">
    <source>
        <dbReference type="ARBA" id="ARBA00022753"/>
    </source>
</evidence>
<evidence type="ECO:0000256" key="1">
    <source>
        <dbReference type="ARBA" id="ARBA00004337"/>
    </source>
</evidence>
<gene>
    <name evidence="10" type="ORF">Taro_027555</name>
</gene>
<feature type="non-terminal residue" evidence="10">
    <location>
        <position position="1"/>
    </location>
</feature>
<evidence type="ECO:0000256" key="3">
    <source>
        <dbReference type="ARBA" id="ARBA00005227"/>
    </source>
</evidence>
<keyword evidence="4" id="KW-0812">Transmembrane</keyword>
<dbReference type="GO" id="GO:0072657">
    <property type="term" value="P:protein localization to membrane"/>
    <property type="evidence" value="ECO:0007669"/>
    <property type="project" value="TreeGrafter"/>
</dbReference>
<reference evidence="10" key="1">
    <citation type="submission" date="2017-07" db="EMBL/GenBank/DDBJ databases">
        <title>Taro Niue Genome Assembly and Annotation.</title>
        <authorList>
            <person name="Atibalentja N."/>
            <person name="Keating K."/>
            <person name="Fields C.J."/>
        </authorList>
    </citation>
    <scope>NUCLEOTIDE SEQUENCE</scope>
    <source>
        <strain evidence="10">Niue_2</strain>
        <tissue evidence="10">Leaf</tissue>
    </source>
</reference>
<dbReference type="GO" id="GO:0000139">
    <property type="term" value="C:Golgi membrane"/>
    <property type="evidence" value="ECO:0007669"/>
    <property type="project" value="UniProtKB-SubCell"/>
</dbReference>
<dbReference type="EMBL" id="NMUH01001726">
    <property type="protein sequence ID" value="MQL94890.1"/>
    <property type="molecule type" value="Genomic_DNA"/>
</dbReference>
<evidence type="ECO:0000313" key="10">
    <source>
        <dbReference type="EMBL" id="MQL94890.1"/>
    </source>
</evidence>
<accession>A0A843VMU2</accession>
<dbReference type="AlphaFoldDB" id="A0A843VMU2"/>
<dbReference type="InterPro" id="IPR004240">
    <property type="entry name" value="EMP70"/>
</dbReference>
<evidence type="ECO:0000313" key="11">
    <source>
        <dbReference type="Proteomes" id="UP000652761"/>
    </source>
</evidence>
<keyword evidence="5" id="KW-0732">Signal</keyword>
<keyword evidence="11" id="KW-1185">Reference proteome</keyword>
<comment type="subcellular location">
    <subcellularLocation>
        <location evidence="1">Endosome membrane</location>
        <topology evidence="1">Multi-pass membrane protein</topology>
    </subcellularLocation>
    <subcellularLocation>
        <location evidence="2">Golgi apparatus membrane</location>
        <topology evidence="2">Multi-pass membrane protein</topology>
    </subcellularLocation>
</comment>
<keyword evidence="8" id="KW-0472">Membrane</keyword>
<keyword evidence="7" id="KW-1133">Transmembrane helix</keyword>
<evidence type="ECO:0000256" key="7">
    <source>
        <dbReference type="ARBA" id="ARBA00022989"/>
    </source>
</evidence>
<dbReference type="PANTHER" id="PTHR10766:SF168">
    <property type="entry name" value="TRANSMEMBRANE 9 SUPERFAMILY MEMBER"/>
    <property type="match status" value="1"/>
</dbReference>
<organism evidence="10 11">
    <name type="scientific">Colocasia esculenta</name>
    <name type="common">Wild taro</name>
    <name type="synonym">Arum esculentum</name>
    <dbReference type="NCBI Taxonomy" id="4460"/>
    <lineage>
        <taxon>Eukaryota</taxon>
        <taxon>Viridiplantae</taxon>
        <taxon>Streptophyta</taxon>
        <taxon>Embryophyta</taxon>
        <taxon>Tracheophyta</taxon>
        <taxon>Spermatophyta</taxon>
        <taxon>Magnoliopsida</taxon>
        <taxon>Liliopsida</taxon>
        <taxon>Araceae</taxon>
        <taxon>Aroideae</taxon>
        <taxon>Colocasieae</taxon>
        <taxon>Colocasia</taxon>
    </lineage>
</organism>
<evidence type="ECO:0000256" key="8">
    <source>
        <dbReference type="ARBA" id="ARBA00023136"/>
    </source>
</evidence>